<organism evidence="1 2">
    <name type="scientific">Heterodermia speciosa</name>
    <dbReference type="NCBI Taxonomy" id="116794"/>
    <lineage>
        <taxon>Eukaryota</taxon>
        <taxon>Fungi</taxon>
        <taxon>Dikarya</taxon>
        <taxon>Ascomycota</taxon>
        <taxon>Pezizomycotina</taxon>
        <taxon>Lecanoromycetes</taxon>
        <taxon>OSLEUM clade</taxon>
        <taxon>Lecanoromycetidae</taxon>
        <taxon>Caliciales</taxon>
        <taxon>Physciaceae</taxon>
        <taxon>Heterodermia</taxon>
    </lineage>
</organism>
<accession>A0A8H3FRC5</accession>
<dbReference type="AlphaFoldDB" id="A0A8H3FRC5"/>
<dbReference type="GO" id="GO:0006629">
    <property type="term" value="P:lipid metabolic process"/>
    <property type="evidence" value="ECO:0007669"/>
    <property type="project" value="InterPro"/>
</dbReference>
<evidence type="ECO:0000313" key="2">
    <source>
        <dbReference type="Proteomes" id="UP000664521"/>
    </source>
</evidence>
<evidence type="ECO:0000313" key="1">
    <source>
        <dbReference type="EMBL" id="CAF9930806.1"/>
    </source>
</evidence>
<dbReference type="Proteomes" id="UP000664521">
    <property type="component" value="Unassembled WGS sequence"/>
</dbReference>
<evidence type="ECO:0008006" key="3">
    <source>
        <dbReference type="Google" id="ProtNLM"/>
    </source>
</evidence>
<dbReference type="Gene3D" id="3.20.20.190">
    <property type="entry name" value="Phosphatidylinositol (PI) phosphodiesterase"/>
    <property type="match status" value="1"/>
</dbReference>
<dbReference type="OrthoDB" id="4907280at2759"/>
<proteinExistence type="predicted"/>
<comment type="caution">
    <text evidence="1">The sequence shown here is derived from an EMBL/GenBank/DDBJ whole genome shotgun (WGS) entry which is preliminary data.</text>
</comment>
<gene>
    <name evidence="1" type="ORF">HETSPECPRED_007713</name>
</gene>
<dbReference type="EMBL" id="CAJPDS010000057">
    <property type="protein sequence ID" value="CAF9930806.1"/>
    <property type="molecule type" value="Genomic_DNA"/>
</dbReference>
<dbReference type="GO" id="GO:0008081">
    <property type="term" value="F:phosphoric diester hydrolase activity"/>
    <property type="evidence" value="ECO:0007669"/>
    <property type="project" value="InterPro"/>
</dbReference>
<dbReference type="InterPro" id="IPR017946">
    <property type="entry name" value="PLC-like_Pdiesterase_TIM-brl"/>
</dbReference>
<keyword evidence="2" id="KW-1185">Reference proteome</keyword>
<name>A0A8H3FRC5_9LECA</name>
<sequence length="175" mass="19640">MAPAQPTPTKRSVISPRPFHVIGHRVLVKQGVYDALNSGINALEIDITAQPEGWWADHDGNALSRGRTTSFVWLEIKNPDAFNPFLPGERNGSIKELRNLARKVSQTHGIHVLYGFYYTKSNAYRSLQGKLNSPEAINLNGKTQDALQGFQTQGLSQVEKRVMSHGYFHLLFKVR</sequence>
<reference evidence="1" key="1">
    <citation type="submission" date="2021-03" db="EMBL/GenBank/DDBJ databases">
        <authorList>
            <person name="Tagirdzhanova G."/>
        </authorList>
    </citation>
    <scope>NUCLEOTIDE SEQUENCE</scope>
</reference>
<protein>
    <recommendedName>
        <fullName evidence="3">Phospholipase D</fullName>
    </recommendedName>
</protein>